<dbReference type="GO" id="GO:0005829">
    <property type="term" value="C:cytosol"/>
    <property type="evidence" value="ECO:0007669"/>
    <property type="project" value="TreeGrafter"/>
</dbReference>
<evidence type="ECO:0000256" key="15">
    <source>
        <dbReference type="ARBA" id="ARBA00023128"/>
    </source>
</evidence>
<evidence type="ECO:0000256" key="10">
    <source>
        <dbReference type="ARBA" id="ARBA00022692"/>
    </source>
</evidence>
<dbReference type="SMART" id="SM00088">
    <property type="entry name" value="PINT"/>
    <property type="match status" value="1"/>
</dbReference>
<dbReference type="STRING" id="7167.A0A182F1W2"/>
<dbReference type="Gene3D" id="1.10.10.10">
    <property type="entry name" value="Winged helix-like DNA-binding domain superfamily/Winged helix DNA-binding domain"/>
    <property type="match status" value="1"/>
</dbReference>
<evidence type="ECO:0000256" key="2">
    <source>
        <dbReference type="ARBA" id="ARBA00004294"/>
    </source>
</evidence>
<dbReference type="GO" id="GO:0046930">
    <property type="term" value="C:pore complex"/>
    <property type="evidence" value="ECO:0007669"/>
    <property type="project" value="UniProtKB-KW"/>
</dbReference>
<evidence type="ECO:0000256" key="11">
    <source>
        <dbReference type="ARBA" id="ARBA00022787"/>
    </source>
</evidence>
<keyword evidence="7" id="KW-0813">Transport</keyword>
<keyword evidence="16" id="KW-0472">Membrane</keyword>
<keyword evidence="12" id="KW-0736">Signalosome</keyword>
<dbReference type="AlphaFoldDB" id="A0A182F1W2"/>
<keyword evidence="10" id="KW-0812">Transmembrane</keyword>
<proteinExistence type="inferred from homology"/>
<evidence type="ECO:0000256" key="17">
    <source>
        <dbReference type="ARBA" id="ARBA00023242"/>
    </source>
</evidence>
<dbReference type="VEuPathDB" id="VectorBase:AALB20_037976"/>
<dbReference type="Pfam" id="PF18420">
    <property type="entry name" value="CSN4_RPN5_eIF3a"/>
    <property type="match status" value="1"/>
</dbReference>
<name>A0A182F1W2_ANOAL</name>
<dbReference type="GO" id="GO:0015288">
    <property type="term" value="F:porin activity"/>
    <property type="evidence" value="ECO:0007669"/>
    <property type="project" value="UniProtKB-KW"/>
</dbReference>
<evidence type="ECO:0000256" key="9">
    <source>
        <dbReference type="ARBA" id="ARBA00022490"/>
    </source>
</evidence>
<keyword evidence="17" id="KW-0539">Nucleus</keyword>
<dbReference type="PROSITE" id="PS50250">
    <property type="entry name" value="PCI"/>
    <property type="match status" value="1"/>
</dbReference>
<dbReference type="Gene3D" id="2.40.160.10">
    <property type="entry name" value="Porin"/>
    <property type="match status" value="1"/>
</dbReference>
<dbReference type="PRINTS" id="PR00185">
    <property type="entry name" value="EUKARYTPORIN"/>
</dbReference>
<reference evidence="18" key="2">
    <citation type="submission" date="2022-08" db="UniProtKB">
        <authorList>
            <consortium name="EnsemblMetazoa"/>
        </authorList>
    </citation>
    <scope>IDENTIFICATION</scope>
    <source>
        <strain evidence="18">STECLA/ALBI9_A</strain>
    </source>
</reference>
<dbReference type="InterPro" id="IPR040134">
    <property type="entry name" value="PSMD12/CSN4"/>
</dbReference>
<dbReference type="GO" id="GO:0005741">
    <property type="term" value="C:mitochondrial outer membrane"/>
    <property type="evidence" value="ECO:0007669"/>
    <property type="project" value="UniProtKB-SubCell"/>
</dbReference>
<evidence type="ECO:0000256" key="4">
    <source>
        <dbReference type="ARBA" id="ARBA00007780"/>
    </source>
</evidence>
<accession>A0A182F1W2</accession>
<evidence type="ECO:0000256" key="8">
    <source>
        <dbReference type="ARBA" id="ARBA00022452"/>
    </source>
</evidence>
<keyword evidence="13" id="KW-0406">Ion transport</keyword>
<dbReference type="InterPro" id="IPR054559">
    <property type="entry name" value="PSMD12-CSN4-like_N"/>
</dbReference>
<evidence type="ECO:0000256" key="5">
    <source>
        <dbReference type="ARBA" id="ARBA00010417"/>
    </source>
</evidence>
<evidence type="ECO:0000256" key="6">
    <source>
        <dbReference type="ARBA" id="ARBA00014881"/>
    </source>
</evidence>
<dbReference type="GO" id="GO:0008180">
    <property type="term" value="C:COP9 signalosome"/>
    <property type="evidence" value="ECO:0007669"/>
    <property type="project" value="UniProtKB-KW"/>
</dbReference>
<dbReference type="GO" id="GO:0008308">
    <property type="term" value="F:voltage-gated monoatomic anion channel activity"/>
    <property type="evidence" value="ECO:0007669"/>
    <property type="project" value="InterPro"/>
</dbReference>
<dbReference type="Pfam" id="PF01399">
    <property type="entry name" value="PCI"/>
    <property type="match status" value="1"/>
</dbReference>
<dbReference type="SUPFAM" id="SSF46785">
    <property type="entry name" value="Winged helix' DNA-binding domain"/>
    <property type="match status" value="1"/>
</dbReference>
<dbReference type="EnsemblMetazoa" id="AALB000444-RA">
    <property type="protein sequence ID" value="AALB000444-PA"/>
    <property type="gene ID" value="AALB000444"/>
</dbReference>
<keyword evidence="19" id="KW-1185">Reference proteome</keyword>
<dbReference type="VEuPathDB" id="VectorBase:AALB000444"/>
<dbReference type="InterPro" id="IPR027246">
    <property type="entry name" value="Porin_Euk/Tom40"/>
</dbReference>
<evidence type="ECO:0000256" key="7">
    <source>
        <dbReference type="ARBA" id="ARBA00022448"/>
    </source>
</evidence>
<evidence type="ECO:0000256" key="13">
    <source>
        <dbReference type="ARBA" id="ARBA00023065"/>
    </source>
</evidence>
<dbReference type="Pfam" id="PF22241">
    <property type="entry name" value="PSMD12-CSN4_N"/>
    <property type="match status" value="1"/>
</dbReference>
<keyword evidence="8" id="KW-1134">Transmembrane beta strand</keyword>
<dbReference type="InterPro" id="IPR036388">
    <property type="entry name" value="WH-like_DNA-bd_sf"/>
</dbReference>
<dbReference type="CDD" id="cd07306">
    <property type="entry name" value="Porin3_VDAC"/>
    <property type="match status" value="1"/>
</dbReference>
<dbReference type="InterPro" id="IPR041406">
    <property type="entry name" value="CSN4_HTH"/>
</dbReference>
<dbReference type="FunFam" id="1.10.10.10:FF:000130">
    <property type="entry name" value="COP9 signalosome complex subunit 4"/>
    <property type="match status" value="1"/>
</dbReference>
<dbReference type="InterPro" id="IPR023614">
    <property type="entry name" value="Porin_dom_sf"/>
</dbReference>
<evidence type="ECO:0000313" key="18">
    <source>
        <dbReference type="EnsemblMetazoa" id="AALB000444-PA"/>
    </source>
</evidence>
<evidence type="ECO:0000313" key="19">
    <source>
        <dbReference type="Proteomes" id="UP000069272"/>
    </source>
</evidence>
<dbReference type="Proteomes" id="UP000069272">
    <property type="component" value="Chromosome 2L"/>
</dbReference>
<sequence length="675" mass="76219">MAPPSYSDLGKQARDVFNKGYHFGLWKLDVKTKTNSGVEFSTSGHSNQDTGKVFGSLETKYKVKEYGLNFSEKWNTDNTLTSEVSVENQLVKGLKVSFDGMFVPHTGSKTGRFKTAYTHDRVRVDADFNVDLSGPLVNASGVASYQGWLAGYQVAFDSQKSKITANNFAVGYSAGDFVLHTNVNDGREFGGLIYQRCNDRLETAVQLSWASGSNATKFGLGAKYDLDKDACVRAKVNNQSQIGLGYQQKLRDGVTLTLSTLNIEELTMSVSLSALRNRLAVLTNSSGIHKEQADKYRQLLDQILLNGEELVETLKLFIEAILNEHVSLVISRQILSDVSFQLTKLPDEISKNVSHFTLDKVQPRVISFEEQVASIRQHLAQIYERNQNWKEAANVLGGIPLETGQKPYSLDYKLETYLKIARLFLEDEDPVQAESFINRASILQADTKDEKLQILYKVCYARVLDYRRKFIEAAQRYNELSYRTIVDEGERMTALKKALICTVLASAGQQRSRMLATLFKDERCQHLPAYAILENMYLDRIIRRSELQEFEALLQSHQKATTVDGSTILDRAVFEHNLLSASKLYNNITFEELGALLEIAPPKAERIASQMITEGRMNGYIDQIDGVVHFETREILPMWDKQIQSICYQVNGLIEKIAAAEPEWMNKMIEKEMCP</sequence>
<dbReference type="PANTHER" id="PTHR10855">
    <property type="entry name" value="26S PROTEASOME NON-ATPASE REGULATORY SUBUNIT 12/COP9 SIGNALOSOME COMPLEX SUBUNIT 4"/>
    <property type="match status" value="1"/>
</dbReference>
<dbReference type="PANTHER" id="PTHR10855:SF2">
    <property type="entry name" value="COP9 SIGNALOSOME COMPLEX SUBUNIT 4"/>
    <property type="match status" value="1"/>
</dbReference>
<dbReference type="InterPro" id="IPR000717">
    <property type="entry name" value="PCI_dom"/>
</dbReference>
<dbReference type="VEuPathDB" id="VectorBase:AALB20_035740"/>
<reference evidence="18 19" key="1">
    <citation type="journal article" date="2017" name="G3 (Bethesda)">
        <title>The Physical Genome Mapping of Anopheles albimanus Corrected Scaffold Misassemblies and Identified Interarm Rearrangements in Genus Anopheles.</title>
        <authorList>
            <person name="Artemov G.N."/>
            <person name="Peery A.N."/>
            <person name="Jiang X."/>
            <person name="Tu Z."/>
            <person name="Stegniy V.N."/>
            <person name="Sharakhova M.V."/>
            <person name="Sharakhov I.V."/>
        </authorList>
    </citation>
    <scope>NUCLEOTIDE SEQUENCE [LARGE SCALE GENOMIC DNA]</scope>
    <source>
        <strain evidence="18 19">ALBI9_A</strain>
    </source>
</reference>
<comment type="similarity">
    <text evidence="5">Belongs to the CSN4 family.</text>
</comment>
<dbReference type="FunFam" id="2.40.160.10:FF:000001">
    <property type="entry name" value="Voltage-dependent anion-selective channel protein 2"/>
    <property type="match status" value="1"/>
</dbReference>
<keyword evidence="11" id="KW-1000">Mitochondrion outer membrane</keyword>
<evidence type="ECO:0000256" key="12">
    <source>
        <dbReference type="ARBA" id="ARBA00022790"/>
    </source>
</evidence>
<keyword evidence="14" id="KW-0626">Porin</keyword>
<evidence type="ECO:0000256" key="3">
    <source>
        <dbReference type="ARBA" id="ARBA00004496"/>
    </source>
</evidence>
<comment type="similarity">
    <text evidence="4">Belongs to the eukaryotic mitochondrial porin family.</text>
</comment>
<dbReference type="InterPro" id="IPR001925">
    <property type="entry name" value="Porin_Euk"/>
</dbReference>
<evidence type="ECO:0000256" key="1">
    <source>
        <dbReference type="ARBA" id="ARBA00004123"/>
    </source>
</evidence>
<dbReference type="InterPro" id="IPR036390">
    <property type="entry name" value="WH_DNA-bd_sf"/>
</dbReference>
<keyword evidence="15" id="KW-0496">Mitochondrion</keyword>
<keyword evidence="9" id="KW-0963">Cytoplasm</keyword>
<dbReference type="Pfam" id="PF01459">
    <property type="entry name" value="Porin_3"/>
    <property type="match status" value="1"/>
</dbReference>
<protein>
    <recommendedName>
        <fullName evidence="6">COP9 signalosome complex subunit 4</fullName>
    </recommendedName>
</protein>
<organism evidence="18 19">
    <name type="scientific">Anopheles albimanus</name>
    <name type="common">New world malaria mosquito</name>
    <dbReference type="NCBI Taxonomy" id="7167"/>
    <lineage>
        <taxon>Eukaryota</taxon>
        <taxon>Metazoa</taxon>
        <taxon>Ecdysozoa</taxon>
        <taxon>Arthropoda</taxon>
        <taxon>Hexapoda</taxon>
        <taxon>Insecta</taxon>
        <taxon>Pterygota</taxon>
        <taxon>Neoptera</taxon>
        <taxon>Endopterygota</taxon>
        <taxon>Diptera</taxon>
        <taxon>Nematocera</taxon>
        <taxon>Culicoidea</taxon>
        <taxon>Culicidae</taxon>
        <taxon>Anophelinae</taxon>
        <taxon>Anopheles</taxon>
    </lineage>
</organism>
<comment type="subcellular location">
    <subcellularLocation>
        <location evidence="3">Cytoplasm</location>
    </subcellularLocation>
    <subcellularLocation>
        <location evidence="2">Mitochondrion outer membrane</location>
    </subcellularLocation>
    <subcellularLocation>
        <location evidence="1">Nucleus</location>
    </subcellularLocation>
</comment>
<evidence type="ECO:0000256" key="16">
    <source>
        <dbReference type="ARBA" id="ARBA00023136"/>
    </source>
</evidence>
<evidence type="ECO:0000256" key="14">
    <source>
        <dbReference type="ARBA" id="ARBA00023114"/>
    </source>
</evidence>